<dbReference type="AlphaFoldDB" id="A0A4P9XCU1"/>
<evidence type="ECO:0000256" key="3">
    <source>
        <dbReference type="ARBA" id="ARBA00022892"/>
    </source>
</evidence>
<name>A0A4P9XCU1_9FUNG</name>
<dbReference type="InterPro" id="IPR007233">
    <property type="entry name" value="TRAPPC"/>
</dbReference>
<dbReference type="GO" id="GO:0005794">
    <property type="term" value="C:Golgi apparatus"/>
    <property type="evidence" value="ECO:0007669"/>
    <property type="project" value="UniProtKB-SubCell"/>
</dbReference>
<dbReference type="PANTHER" id="PTHR23249">
    <property type="entry name" value="TRAFFICKING PROTEIN PARTICLE COMPLEX SUBUNIT"/>
    <property type="match status" value="1"/>
</dbReference>
<keyword evidence="4 6" id="KW-0333">Golgi apparatus</keyword>
<gene>
    <name evidence="7" type="ORF">CXG81DRAFT_9770</name>
</gene>
<dbReference type="SUPFAM" id="SSF64356">
    <property type="entry name" value="SNARE-like"/>
    <property type="match status" value="1"/>
</dbReference>
<dbReference type="GO" id="GO:0006888">
    <property type="term" value="P:endoplasmic reticulum to Golgi vesicle-mediated transport"/>
    <property type="evidence" value="ECO:0007669"/>
    <property type="project" value="UniProtKB-UniRule"/>
</dbReference>
<proteinExistence type="inferred from homology"/>
<dbReference type="InterPro" id="IPR011012">
    <property type="entry name" value="Longin-like_dom_sf"/>
</dbReference>
<evidence type="ECO:0000256" key="5">
    <source>
        <dbReference type="ARBA" id="ARBA00038167"/>
    </source>
</evidence>
<keyword evidence="8" id="KW-1185">Reference proteome</keyword>
<dbReference type="PANTHER" id="PTHR23249:SF16">
    <property type="entry name" value="TRAFFICKING PROTEIN PARTICLE COMPLEX SUBUNIT 1"/>
    <property type="match status" value="1"/>
</dbReference>
<comment type="subcellular location">
    <subcellularLocation>
        <location evidence="6">Endoplasmic reticulum</location>
    </subcellularLocation>
    <subcellularLocation>
        <location evidence="6">Golgi apparatus</location>
        <location evidence="6">cis-Golgi network</location>
    </subcellularLocation>
</comment>
<dbReference type="GO" id="GO:0030008">
    <property type="term" value="C:TRAPP complex"/>
    <property type="evidence" value="ECO:0007669"/>
    <property type="project" value="UniProtKB-UniRule"/>
</dbReference>
<dbReference type="OrthoDB" id="3364529at2759"/>
<comment type="subunit">
    <text evidence="6">Part of the multisubunit transport protein particle (TRAPP) complex.</text>
</comment>
<keyword evidence="3 6" id="KW-0931">ER-Golgi transport</keyword>
<dbReference type="STRING" id="1555241.A0A4P9XCU1"/>
<dbReference type="Gene3D" id="3.30.450.70">
    <property type="match status" value="1"/>
</dbReference>
<comment type="similarity">
    <text evidence="5">Belongs to the TRAPP small subunits family. BET5 subfamily.</text>
</comment>
<dbReference type="CDD" id="cd14855">
    <property type="entry name" value="TRAPPC1_MUM2"/>
    <property type="match status" value="1"/>
</dbReference>
<evidence type="ECO:0000313" key="8">
    <source>
        <dbReference type="Proteomes" id="UP000274922"/>
    </source>
</evidence>
<dbReference type="Pfam" id="PF04099">
    <property type="entry name" value="Sybindin"/>
    <property type="match status" value="1"/>
</dbReference>
<accession>A0A4P9XCU1</accession>
<organism evidence="7 8">
    <name type="scientific">Caulochytrium protostelioides</name>
    <dbReference type="NCBI Taxonomy" id="1555241"/>
    <lineage>
        <taxon>Eukaryota</taxon>
        <taxon>Fungi</taxon>
        <taxon>Fungi incertae sedis</taxon>
        <taxon>Chytridiomycota</taxon>
        <taxon>Chytridiomycota incertae sedis</taxon>
        <taxon>Chytridiomycetes</taxon>
        <taxon>Caulochytriales</taxon>
        <taxon>Caulochytriaceae</taxon>
        <taxon>Caulochytrium</taxon>
    </lineage>
</organism>
<dbReference type="EMBL" id="ML014126">
    <property type="protein sequence ID" value="RKP03265.1"/>
    <property type="molecule type" value="Genomic_DNA"/>
</dbReference>
<evidence type="ECO:0000256" key="1">
    <source>
        <dbReference type="ARBA" id="ARBA00022448"/>
    </source>
</evidence>
<dbReference type="GO" id="GO:0005783">
    <property type="term" value="C:endoplasmic reticulum"/>
    <property type="evidence" value="ECO:0007669"/>
    <property type="project" value="UniProtKB-SubCell"/>
</dbReference>
<keyword evidence="1 6" id="KW-0813">Transport</keyword>
<keyword evidence="2 6" id="KW-0256">Endoplasmic reticulum</keyword>
<evidence type="ECO:0000256" key="6">
    <source>
        <dbReference type="RuleBase" id="RU366065"/>
    </source>
</evidence>
<evidence type="ECO:0000256" key="2">
    <source>
        <dbReference type="ARBA" id="ARBA00022824"/>
    </source>
</evidence>
<evidence type="ECO:0000256" key="4">
    <source>
        <dbReference type="ARBA" id="ARBA00023034"/>
    </source>
</evidence>
<dbReference type="SMART" id="SM01399">
    <property type="entry name" value="Sybindin"/>
    <property type="match status" value="1"/>
</dbReference>
<feature type="non-terminal residue" evidence="7">
    <location>
        <position position="1"/>
    </location>
</feature>
<protein>
    <recommendedName>
        <fullName evidence="6">Trafficking protein particle complex subunit</fullName>
    </recommendedName>
</protein>
<sequence length="164" mass="18435">QIYNLYIFDRHCTCVSFTNFDQKGQSGPAALGGGVTFGKPAAAAEAAPARPSKWEEDAKLVFGVVYSLRNLMSNLVQSGPDSPPAKVIGYKTSHYKLHYYETASGLKFVMMTDVNRETMTNELEFIYRQIYVEYVAKNPLIPFNAPSIVTEEFNDALWRYVKSL</sequence>
<dbReference type="Proteomes" id="UP000274922">
    <property type="component" value="Unassembled WGS sequence"/>
</dbReference>
<evidence type="ECO:0000313" key="7">
    <source>
        <dbReference type="EMBL" id="RKP03265.1"/>
    </source>
</evidence>
<reference evidence="8" key="1">
    <citation type="journal article" date="2018" name="Nat. Microbiol.">
        <title>Leveraging single-cell genomics to expand the fungal tree of life.</title>
        <authorList>
            <person name="Ahrendt S.R."/>
            <person name="Quandt C.A."/>
            <person name="Ciobanu D."/>
            <person name="Clum A."/>
            <person name="Salamov A."/>
            <person name="Andreopoulos B."/>
            <person name="Cheng J.F."/>
            <person name="Woyke T."/>
            <person name="Pelin A."/>
            <person name="Henrissat B."/>
            <person name="Reynolds N.K."/>
            <person name="Benny G.L."/>
            <person name="Smith M.E."/>
            <person name="James T.Y."/>
            <person name="Grigoriev I.V."/>
        </authorList>
    </citation>
    <scope>NUCLEOTIDE SEQUENCE [LARGE SCALE GENOMIC DNA]</scope>
    <source>
        <strain evidence="8">ATCC 52028</strain>
    </source>
</reference>